<name>A0ABQ6IH97_9MICO</name>
<keyword evidence="3" id="KW-1185">Reference proteome</keyword>
<organism evidence="2 3">
    <name type="scientific">Demequina litorisediminis</name>
    <dbReference type="NCBI Taxonomy" id="1849022"/>
    <lineage>
        <taxon>Bacteria</taxon>
        <taxon>Bacillati</taxon>
        <taxon>Actinomycetota</taxon>
        <taxon>Actinomycetes</taxon>
        <taxon>Micrococcales</taxon>
        <taxon>Demequinaceae</taxon>
        <taxon>Demequina</taxon>
    </lineage>
</organism>
<accession>A0ABQ6IH97</accession>
<dbReference type="RefSeq" id="WP_284329053.1">
    <property type="nucleotide sequence ID" value="NZ_BSUN01000001.1"/>
</dbReference>
<sequence length="133" mass="14342">MFGVTDEGTAEVVESSQFDATGVTQATQSGPALLLDGEVHPEFNEGSANLAVRNGVGVSPDGATVYLAISLSLTNLWDFAGLFAQEPRCRGRAVPRRRYLQPVGSRRHGAWAGRRALRGRHHGPRTLRAAHRP</sequence>
<reference evidence="3" key="1">
    <citation type="journal article" date="2019" name="Int. J. Syst. Evol. Microbiol.">
        <title>The Global Catalogue of Microorganisms (GCM) 10K type strain sequencing project: providing services to taxonomists for standard genome sequencing and annotation.</title>
        <authorList>
            <consortium name="The Broad Institute Genomics Platform"/>
            <consortium name="The Broad Institute Genome Sequencing Center for Infectious Disease"/>
            <person name="Wu L."/>
            <person name="Ma J."/>
        </authorList>
    </citation>
    <scope>NUCLEOTIDE SEQUENCE [LARGE SCALE GENOMIC DNA]</scope>
    <source>
        <strain evidence="3">NBRC 112299</strain>
    </source>
</reference>
<evidence type="ECO:0000313" key="2">
    <source>
        <dbReference type="EMBL" id="GMA37302.1"/>
    </source>
</evidence>
<feature type="domain" description="Phosphodiester glycosidase" evidence="1">
    <location>
        <begin position="2"/>
        <end position="70"/>
    </location>
</feature>
<gene>
    <name evidence="2" type="ORF">GCM10025876_35060</name>
</gene>
<protein>
    <recommendedName>
        <fullName evidence="1">Phosphodiester glycosidase domain-containing protein</fullName>
    </recommendedName>
</protein>
<evidence type="ECO:0000259" key="1">
    <source>
        <dbReference type="Pfam" id="PF09992"/>
    </source>
</evidence>
<evidence type="ECO:0000313" key="3">
    <source>
        <dbReference type="Proteomes" id="UP001157125"/>
    </source>
</evidence>
<dbReference type="Proteomes" id="UP001157125">
    <property type="component" value="Unassembled WGS sequence"/>
</dbReference>
<dbReference type="EMBL" id="BSUN01000001">
    <property type="protein sequence ID" value="GMA37302.1"/>
    <property type="molecule type" value="Genomic_DNA"/>
</dbReference>
<proteinExistence type="predicted"/>
<dbReference type="InterPro" id="IPR018711">
    <property type="entry name" value="NAGPA"/>
</dbReference>
<dbReference type="Pfam" id="PF09992">
    <property type="entry name" value="NAGPA"/>
    <property type="match status" value="1"/>
</dbReference>
<comment type="caution">
    <text evidence="2">The sequence shown here is derived from an EMBL/GenBank/DDBJ whole genome shotgun (WGS) entry which is preliminary data.</text>
</comment>